<dbReference type="PANTHER" id="PTHR12128">
    <property type="entry name" value="DIHYDRODIPICOLINATE SYNTHASE"/>
    <property type="match status" value="1"/>
</dbReference>
<dbReference type="GO" id="GO:0005829">
    <property type="term" value="C:cytosol"/>
    <property type="evidence" value="ECO:0007669"/>
    <property type="project" value="TreeGrafter"/>
</dbReference>
<dbReference type="PIRSF" id="PIRSF001365">
    <property type="entry name" value="DHDPS"/>
    <property type="match status" value="1"/>
</dbReference>
<accession>K9EJI0</accession>
<organism evidence="5 6">
    <name type="scientific">Actinobaculum massiliense ACS-171-V-Col2</name>
    <dbReference type="NCBI Taxonomy" id="883066"/>
    <lineage>
        <taxon>Bacteria</taxon>
        <taxon>Bacillati</taxon>
        <taxon>Actinomycetota</taxon>
        <taxon>Actinomycetes</taxon>
        <taxon>Actinomycetales</taxon>
        <taxon>Actinomycetaceae</taxon>
        <taxon>Actinobaculum</taxon>
    </lineage>
</organism>
<dbReference type="PROSITE" id="PS00666">
    <property type="entry name" value="DHDPS_2"/>
    <property type="match status" value="1"/>
</dbReference>
<dbReference type="GO" id="GO:0016829">
    <property type="term" value="F:lyase activity"/>
    <property type="evidence" value="ECO:0007669"/>
    <property type="project" value="UniProtKB-KW"/>
</dbReference>
<keyword evidence="2" id="KW-0704">Schiff base</keyword>
<protein>
    <submittedName>
        <fullName evidence="5">Dihydrodipicolinate synthase</fullName>
    </submittedName>
</protein>
<dbReference type="eggNOG" id="COG0329">
    <property type="taxonomic scope" value="Bacteria"/>
</dbReference>
<dbReference type="PANTHER" id="PTHR12128:SF28">
    <property type="entry name" value="2-DEHYDRO-3-DEOXY-D-GLUCONATE ALDOLASE YAGE-RELATED"/>
    <property type="match status" value="1"/>
</dbReference>
<proteinExistence type="inferred from homology"/>
<dbReference type="AlphaFoldDB" id="K9EJI0"/>
<dbReference type="InterPro" id="IPR002220">
    <property type="entry name" value="DapA-like"/>
</dbReference>
<reference evidence="5 6" key="1">
    <citation type="submission" date="2012-09" db="EMBL/GenBank/DDBJ databases">
        <title>The Genome Sequence of Actinobaculum massiliae ACS-171-V-COL2.</title>
        <authorList>
            <consortium name="The Broad Institute Genome Sequencing Platform"/>
            <person name="Earl A."/>
            <person name="Ward D."/>
            <person name="Feldgarden M."/>
            <person name="Gevers D."/>
            <person name="Saerens B."/>
            <person name="Vaneechoutte M."/>
            <person name="Walker B."/>
            <person name="Young S.K."/>
            <person name="Zeng Q."/>
            <person name="Gargeya S."/>
            <person name="Fitzgerald M."/>
            <person name="Haas B."/>
            <person name="Abouelleil A."/>
            <person name="Alvarado L."/>
            <person name="Arachchi H.M."/>
            <person name="Berlin A."/>
            <person name="Chapman S.B."/>
            <person name="Goldberg J."/>
            <person name="Griggs A."/>
            <person name="Gujja S."/>
            <person name="Hansen M."/>
            <person name="Howarth C."/>
            <person name="Imamovic A."/>
            <person name="Larimer J."/>
            <person name="McCowen C."/>
            <person name="Montmayeur A."/>
            <person name="Murphy C."/>
            <person name="Neiman D."/>
            <person name="Pearson M."/>
            <person name="Priest M."/>
            <person name="Roberts A."/>
            <person name="Saif S."/>
            <person name="Shea T."/>
            <person name="Sisk P."/>
            <person name="Sykes S."/>
            <person name="Wortman J."/>
            <person name="Nusbaum C."/>
            <person name="Birren B."/>
        </authorList>
    </citation>
    <scope>NUCLEOTIDE SEQUENCE [LARGE SCALE GENOMIC DNA]</scope>
    <source>
        <strain evidence="6">ACS-171-V-Col2</strain>
    </source>
</reference>
<keyword evidence="6" id="KW-1185">Reference proteome</keyword>
<dbReference type="CDD" id="cd00408">
    <property type="entry name" value="DHDPS-like"/>
    <property type="match status" value="1"/>
</dbReference>
<dbReference type="RefSeq" id="WP_007000322.1">
    <property type="nucleotide sequence ID" value="NZ_JH992955.1"/>
</dbReference>
<dbReference type="PRINTS" id="PR00146">
    <property type="entry name" value="DHPICSNTHASE"/>
</dbReference>
<gene>
    <name evidence="5" type="ORF">HMPREF9233_00104</name>
</gene>
<feature type="active site" description="Proton donor/acceptor" evidence="4">
    <location>
        <position position="133"/>
    </location>
</feature>
<evidence type="ECO:0000256" key="4">
    <source>
        <dbReference type="PIRSR" id="PIRSR001365-1"/>
    </source>
</evidence>
<name>K9EJI0_9ACTO</name>
<feature type="active site" description="Schiff-base intermediate with substrate" evidence="4">
    <location>
        <position position="162"/>
    </location>
</feature>
<evidence type="ECO:0000256" key="3">
    <source>
        <dbReference type="PIRNR" id="PIRNR001365"/>
    </source>
</evidence>
<dbReference type="HOGENOM" id="CLU_049343_5_1_11"/>
<comment type="caution">
    <text evidence="5">The sequence shown here is derived from an EMBL/GenBank/DDBJ whole genome shotgun (WGS) entry which is preliminary data.</text>
</comment>
<dbReference type="Gene3D" id="3.20.20.70">
    <property type="entry name" value="Aldolase class I"/>
    <property type="match status" value="1"/>
</dbReference>
<evidence type="ECO:0000256" key="1">
    <source>
        <dbReference type="ARBA" id="ARBA00023239"/>
    </source>
</evidence>
<dbReference type="InterPro" id="IPR020625">
    <property type="entry name" value="Schiff_base-form_aldolases_AS"/>
</dbReference>
<dbReference type="SUPFAM" id="SSF51569">
    <property type="entry name" value="Aldolase"/>
    <property type="match status" value="1"/>
</dbReference>
<dbReference type="PATRIC" id="fig|883066.3.peg.107"/>
<comment type="similarity">
    <text evidence="3">Belongs to the DapA family.</text>
</comment>
<evidence type="ECO:0000256" key="2">
    <source>
        <dbReference type="ARBA" id="ARBA00023270"/>
    </source>
</evidence>
<dbReference type="EMBL" id="AGWL01000001">
    <property type="protein sequence ID" value="EKU96016.1"/>
    <property type="molecule type" value="Genomic_DNA"/>
</dbReference>
<dbReference type="Pfam" id="PF00701">
    <property type="entry name" value="DHDPS"/>
    <property type="match status" value="1"/>
</dbReference>
<dbReference type="SMART" id="SM01130">
    <property type="entry name" value="DHDPS"/>
    <property type="match status" value="1"/>
</dbReference>
<dbReference type="STRING" id="202789.GCA_001457435_00176"/>
<keyword evidence="1 3" id="KW-0456">Lyase</keyword>
<dbReference type="Proteomes" id="UP000009888">
    <property type="component" value="Unassembled WGS sequence"/>
</dbReference>
<evidence type="ECO:0000313" key="5">
    <source>
        <dbReference type="EMBL" id="EKU96016.1"/>
    </source>
</evidence>
<sequence length="309" mass="33829">MFQGIFTPSITPITEDGKIDFTGWGKHIDHLADAGIDGILIFGSIGEFYAFSQEEKREAIDFMAERLRGRTKFLVGTGGTNQDEVISLSRYAAQRGADAVVIISPYYFGPSDPAAERYFGSIASQLDLPILLYNFPARTGSDLSPELVAKLAAKYPNIVGIKDTIDTASHTRALVQAVREVRPDFSVLSGFDEYYLTNRLSGGSGILTGMTNVEPETFVHLHRAYEESDAAEVRRNAERVVNLMRIYGVADLFISAIKVGVKLKGLDISTAIKEPGIQADAKVERRVKEILDTPFPSSVELDSRAVSGE</sequence>
<evidence type="ECO:0000313" key="6">
    <source>
        <dbReference type="Proteomes" id="UP000009888"/>
    </source>
</evidence>
<dbReference type="InterPro" id="IPR013785">
    <property type="entry name" value="Aldolase_TIM"/>
</dbReference>